<reference evidence="1 2" key="1">
    <citation type="submission" date="2015-12" db="EMBL/GenBank/DDBJ databases">
        <title>Genome sequence of Aneurinibacillus soli.</title>
        <authorList>
            <person name="Lee J.S."/>
            <person name="Lee K.C."/>
            <person name="Kim K.K."/>
            <person name="Lee B.W."/>
        </authorList>
    </citation>
    <scope>NUCLEOTIDE SEQUENCE [LARGE SCALE GENOMIC DNA]</scope>
    <source>
        <strain evidence="1 2">CB4</strain>
    </source>
</reference>
<proteinExistence type="predicted"/>
<accession>A0A0U4WJ68</accession>
<sequence length="647" mass="71738">MSCATIAKSVRLQSLGSPKLGECMKRWGLILLLIAVLASPFPTIGRTNELPNYNKGAALLRLEDIAPGSPYRSPDELGRLRAVFTYLQEQHVPFSVAVIPRAIFIGRDGSRYDRGFDDEKPAENVRQLARLLRDAQGKGAVLGMHGYTHQYGDKPLQDGTQNTGVGFEFNVAGVPDTKTTSYAAERIEKSLRAFDRVGLVPAFWESPHYTDTRAQEEVFRSYMGILYQPDFRSLVSLRDMNVYETNNTYRKVTSGSVYVPAPLSYVHDGHSSAAIVRKLQTYKGLASVFYHPYLEFEHMEPIHRPDGTQVMQDGLPLYRYRIGETSDLQQLVAGVRKSGFTWMSLHEVVPFTPAHRLSLSDASVHLMTGDVTGSGSASLVIDDGSAIYVQMGDFRWPRNRSQPEGRRFLTHTFGPDDILTLADINGDGRKDLLSYDRKSGRVAVFESTGTSFAKARAYGQLPPGGSALQVGDFDGDGDEDVLWQNDTGWKLMRNEDGRFTVARTGRLAAGAVLLTGDVDGDGADEWIEVSSSSHMVHIFRDRRDGKTNAIVLNSRDQWKNMQWLAGDTNGDGKCDLIAYDPASGLWDVWQSTGSSFMKFLPTYGPWARGGRMALCADFDGNGRADIGVWETKHQGVDISLSFEPNKR</sequence>
<gene>
    <name evidence="1" type="ORF">CB4_02792</name>
</gene>
<dbReference type="Pfam" id="PF10096">
    <property type="entry name" value="DUF2334"/>
    <property type="match status" value="1"/>
</dbReference>
<organism evidence="1 2">
    <name type="scientific">Aneurinibacillus soli</name>
    <dbReference type="NCBI Taxonomy" id="1500254"/>
    <lineage>
        <taxon>Bacteria</taxon>
        <taxon>Bacillati</taxon>
        <taxon>Bacillota</taxon>
        <taxon>Bacilli</taxon>
        <taxon>Bacillales</taxon>
        <taxon>Paenibacillaceae</taxon>
        <taxon>Aneurinibacillus group</taxon>
        <taxon>Aneurinibacillus</taxon>
    </lineage>
</organism>
<dbReference type="Proteomes" id="UP000217696">
    <property type="component" value="Chromosome"/>
</dbReference>
<dbReference type="InterPro" id="IPR011330">
    <property type="entry name" value="Glyco_hydro/deAcase_b/a-brl"/>
</dbReference>
<keyword evidence="2" id="KW-1185">Reference proteome</keyword>
<dbReference type="SUPFAM" id="SSF69318">
    <property type="entry name" value="Integrin alpha N-terminal domain"/>
    <property type="match status" value="1"/>
</dbReference>
<dbReference type="PANTHER" id="PTHR46580:SF2">
    <property type="entry name" value="MAM DOMAIN-CONTAINING PROTEIN"/>
    <property type="match status" value="1"/>
</dbReference>
<protein>
    <submittedName>
        <fullName evidence="1">FG-GAP repeat protein</fullName>
    </submittedName>
</protein>
<dbReference type="Gene3D" id="2.130.10.130">
    <property type="entry name" value="Integrin alpha, N-terminal"/>
    <property type="match status" value="1"/>
</dbReference>
<dbReference type="InterPro" id="IPR028994">
    <property type="entry name" value="Integrin_alpha_N"/>
</dbReference>
<dbReference type="InterPro" id="IPR013517">
    <property type="entry name" value="FG-GAP"/>
</dbReference>
<dbReference type="Pfam" id="PF13517">
    <property type="entry name" value="FG-GAP_3"/>
    <property type="match status" value="1"/>
</dbReference>
<dbReference type="AlphaFoldDB" id="A0A0U4WJ68"/>
<dbReference type="PANTHER" id="PTHR46580">
    <property type="entry name" value="SENSOR KINASE-RELATED"/>
    <property type="match status" value="1"/>
</dbReference>
<evidence type="ECO:0000313" key="1">
    <source>
        <dbReference type="EMBL" id="BAU28617.1"/>
    </source>
</evidence>
<dbReference type="KEGG" id="asoc:CB4_02792"/>
<dbReference type="GO" id="GO:0005975">
    <property type="term" value="P:carbohydrate metabolic process"/>
    <property type="evidence" value="ECO:0007669"/>
    <property type="project" value="InterPro"/>
</dbReference>
<dbReference type="EMBL" id="AP017312">
    <property type="protein sequence ID" value="BAU28617.1"/>
    <property type="molecule type" value="Genomic_DNA"/>
</dbReference>
<dbReference type="SUPFAM" id="SSF88713">
    <property type="entry name" value="Glycoside hydrolase/deacetylase"/>
    <property type="match status" value="1"/>
</dbReference>
<evidence type="ECO:0000313" key="2">
    <source>
        <dbReference type="Proteomes" id="UP000217696"/>
    </source>
</evidence>
<dbReference type="InterPro" id="IPR018763">
    <property type="entry name" value="DUF2334"/>
</dbReference>
<name>A0A0U4WJ68_9BACL</name>